<dbReference type="OrthoDB" id="128287at2759"/>
<proteinExistence type="predicted"/>
<dbReference type="Gene3D" id="1.10.10.10">
    <property type="entry name" value="Winged helix-like DNA-binding domain superfamily/Winged helix DNA-binding domain"/>
    <property type="match status" value="1"/>
</dbReference>
<evidence type="ECO:0000313" key="2">
    <source>
        <dbReference type="Proteomes" id="UP000198211"/>
    </source>
</evidence>
<dbReference type="InterPro" id="IPR036388">
    <property type="entry name" value="WH-like_DNA-bd_sf"/>
</dbReference>
<organism evidence="1 2">
    <name type="scientific">Phytophthora megakarya</name>
    <dbReference type="NCBI Taxonomy" id="4795"/>
    <lineage>
        <taxon>Eukaryota</taxon>
        <taxon>Sar</taxon>
        <taxon>Stramenopiles</taxon>
        <taxon>Oomycota</taxon>
        <taxon>Peronosporomycetes</taxon>
        <taxon>Peronosporales</taxon>
        <taxon>Peronosporaceae</taxon>
        <taxon>Phytophthora</taxon>
    </lineage>
</organism>
<dbReference type="EMBL" id="NBNE01002137">
    <property type="protein sequence ID" value="OWZ11390.1"/>
    <property type="molecule type" value="Genomic_DNA"/>
</dbReference>
<protein>
    <submittedName>
        <fullName evidence="1">Uncharacterized protein</fullName>
    </submittedName>
</protein>
<gene>
    <name evidence="1" type="ORF">PHMEG_00015594</name>
</gene>
<name>A0A225W3F6_9STRA</name>
<comment type="caution">
    <text evidence="1">The sequence shown here is derived from an EMBL/GenBank/DDBJ whole genome shotgun (WGS) entry which is preliminary data.</text>
</comment>
<reference evidence="2" key="1">
    <citation type="submission" date="2017-03" db="EMBL/GenBank/DDBJ databases">
        <title>Phytopthora megakarya and P. palmivora, two closely related causual agents of cacao black pod achieved similar genome size and gene model numbers by different mechanisms.</title>
        <authorList>
            <person name="Ali S."/>
            <person name="Shao J."/>
            <person name="Larry D.J."/>
            <person name="Kronmiller B."/>
            <person name="Shen D."/>
            <person name="Strem M.D."/>
            <person name="Melnick R.L."/>
            <person name="Guiltinan M.J."/>
            <person name="Tyler B.M."/>
            <person name="Meinhardt L.W."/>
            <person name="Bailey B.A."/>
        </authorList>
    </citation>
    <scope>NUCLEOTIDE SEQUENCE [LARGE SCALE GENOMIC DNA]</scope>
    <source>
        <strain evidence="2">zdho120</strain>
    </source>
</reference>
<keyword evidence="2" id="KW-1185">Reference proteome</keyword>
<sequence>MHTNAERLRAVDTVADGNTAVAVALESKCHRITLYRWSKRRDKIENSMKTSTVILPGLGGPKLPKWVGEMRKEKVRAITSQRLLLISSPHFLKVGQSEPRSNNYGVFVTTSPFGASLIRCAADDFGHAIRHNLEVSGILASVRIGNKLDHIFNMDQTSIYIDMNPKTTIRFRGERDVDVIQGVSENSFRASVFLCASANGAKLPAFIVFAGAEGGPVHCELQKNELHKTSKLY</sequence>
<accession>A0A225W3F6</accession>
<evidence type="ECO:0000313" key="1">
    <source>
        <dbReference type="EMBL" id="OWZ11390.1"/>
    </source>
</evidence>
<dbReference type="Proteomes" id="UP000198211">
    <property type="component" value="Unassembled WGS sequence"/>
</dbReference>
<dbReference type="AlphaFoldDB" id="A0A225W3F6"/>